<evidence type="ECO:0000313" key="1">
    <source>
        <dbReference type="EMBL" id="KAI3685700.1"/>
    </source>
</evidence>
<accession>A0ACB8YJP2</accession>
<organism evidence="1 2">
    <name type="scientific">Arctium lappa</name>
    <name type="common">Greater burdock</name>
    <name type="synonym">Lappa major</name>
    <dbReference type="NCBI Taxonomy" id="4217"/>
    <lineage>
        <taxon>Eukaryota</taxon>
        <taxon>Viridiplantae</taxon>
        <taxon>Streptophyta</taxon>
        <taxon>Embryophyta</taxon>
        <taxon>Tracheophyta</taxon>
        <taxon>Spermatophyta</taxon>
        <taxon>Magnoliopsida</taxon>
        <taxon>eudicotyledons</taxon>
        <taxon>Gunneridae</taxon>
        <taxon>Pentapetalae</taxon>
        <taxon>asterids</taxon>
        <taxon>campanulids</taxon>
        <taxon>Asterales</taxon>
        <taxon>Asteraceae</taxon>
        <taxon>Carduoideae</taxon>
        <taxon>Cardueae</taxon>
        <taxon>Arctiinae</taxon>
        <taxon>Arctium</taxon>
    </lineage>
</organism>
<evidence type="ECO:0000313" key="2">
    <source>
        <dbReference type="Proteomes" id="UP001055879"/>
    </source>
</evidence>
<sequence length="141" mass="15947">MGHALSNAVQARYSVSSSSIGEKQRSILFVYPKLEIHLQRLISLSISITATEQTLTRPPPSLSSTVKKTQETRLNFEASSKRKKLNSLTSKCNFILKMDKMLNRSSHTQSRLDIQFPHPASAKNGDRYSLYTRNSKFTVED</sequence>
<gene>
    <name evidence="1" type="ORF">L6452_34957</name>
</gene>
<proteinExistence type="predicted"/>
<comment type="caution">
    <text evidence="1">The sequence shown here is derived from an EMBL/GenBank/DDBJ whole genome shotgun (WGS) entry which is preliminary data.</text>
</comment>
<name>A0ACB8YJP2_ARCLA</name>
<protein>
    <submittedName>
        <fullName evidence="1">Uncharacterized protein</fullName>
    </submittedName>
</protein>
<dbReference type="EMBL" id="CM042058">
    <property type="protein sequence ID" value="KAI3685700.1"/>
    <property type="molecule type" value="Genomic_DNA"/>
</dbReference>
<keyword evidence="2" id="KW-1185">Reference proteome</keyword>
<reference evidence="2" key="1">
    <citation type="journal article" date="2022" name="Mol. Ecol. Resour.">
        <title>The genomes of chicory, endive, great burdock and yacon provide insights into Asteraceae palaeo-polyploidization history and plant inulin production.</title>
        <authorList>
            <person name="Fan W."/>
            <person name="Wang S."/>
            <person name="Wang H."/>
            <person name="Wang A."/>
            <person name="Jiang F."/>
            <person name="Liu H."/>
            <person name="Zhao H."/>
            <person name="Xu D."/>
            <person name="Zhang Y."/>
        </authorList>
    </citation>
    <scope>NUCLEOTIDE SEQUENCE [LARGE SCALE GENOMIC DNA]</scope>
    <source>
        <strain evidence="2">cv. Niubang</strain>
    </source>
</reference>
<dbReference type="Proteomes" id="UP001055879">
    <property type="component" value="Linkage Group LG12"/>
</dbReference>
<reference evidence="1 2" key="2">
    <citation type="journal article" date="2022" name="Mol. Ecol. Resour.">
        <title>The genomes of chicory, endive, great burdock and yacon provide insights into Asteraceae paleo-polyploidization history and plant inulin production.</title>
        <authorList>
            <person name="Fan W."/>
            <person name="Wang S."/>
            <person name="Wang H."/>
            <person name="Wang A."/>
            <person name="Jiang F."/>
            <person name="Liu H."/>
            <person name="Zhao H."/>
            <person name="Xu D."/>
            <person name="Zhang Y."/>
        </authorList>
    </citation>
    <scope>NUCLEOTIDE SEQUENCE [LARGE SCALE GENOMIC DNA]</scope>
    <source>
        <strain evidence="2">cv. Niubang</strain>
    </source>
</reference>